<feature type="domain" description="ABC transporter" evidence="1">
    <location>
        <begin position="2"/>
        <end position="126"/>
    </location>
</feature>
<dbReference type="Pfam" id="PF00005">
    <property type="entry name" value="ABC_tran"/>
    <property type="match status" value="1"/>
</dbReference>
<dbReference type="RefSeq" id="WP_425585169.1">
    <property type="nucleotide sequence ID" value="NZ_BAABHS010000027.1"/>
</dbReference>
<dbReference type="InterPro" id="IPR015854">
    <property type="entry name" value="ABC_transpr_LolD-like"/>
</dbReference>
<dbReference type="EMBL" id="BAABHS010000027">
    <property type="protein sequence ID" value="GAA4983590.1"/>
    <property type="molecule type" value="Genomic_DNA"/>
</dbReference>
<proteinExistence type="predicted"/>
<comment type="caution">
    <text evidence="2">The sequence shown here is derived from an EMBL/GenBank/DDBJ whole genome shotgun (WGS) entry which is preliminary data.</text>
</comment>
<evidence type="ECO:0000313" key="3">
    <source>
        <dbReference type="Proteomes" id="UP001500466"/>
    </source>
</evidence>
<dbReference type="SUPFAM" id="SSF52540">
    <property type="entry name" value="P-loop containing nucleoside triphosphate hydrolases"/>
    <property type="match status" value="1"/>
</dbReference>
<name>A0ABP9I0X2_9ACTN</name>
<organism evidence="2 3">
    <name type="scientific">Yinghuangia aomiensis</name>
    <dbReference type="NCBI Taxonomy" id="676205"/>
    <lineage>
        <taxon>Bacteria</taxon>
        <taxon>Bacillati</taxon>
        <taxon>Actinomycetota</taxon>
        <taxon>Actinomycetes</taxon>
        <taxon>Kitasatosporales</taxon>
        <taxon>Streptomycetaceae</taxon>
        <taxon>Yinghuangia</taxon>
    </lineage>
</organism>
<accession>A0ABP9I0X2</accession>
<dbReference type="InterPro" id="IPR027417">
    <property type="entry name" value="P-loop_NTPase"/>
</dbReference>
<dbReference type="Gene3D" id="3.40.50.300">
    <property type="entry name" value="P-loop containing nucleotide triphosphate hydrolases"/>
    <property type="match status" value="1"/>
</dbReference>
<sequence length="152" mass="16195">MLKAIAGHLPAGAVAEAGLHVLGHDVLRLDRHALTGLRRTQLAYVGQDPGSALNPRMTVRRLVAETAADSGRGAVDVLLAECRLPLAYGLPDRRPGALSGGQQRRVALARALACKPKLLLLDEPTAGLDPELRDEIAELLRHLATTRGITVR</sequence>
<gene>
    <name evidence="2" type="ORF">GCM10023205_61810</name>
</gene>
<evidence type="ECO:0000313" key="2">
    <source>
        <dbReference type="EMBL" id="GAA4983590.1"/>
    </source>
</evidence>
<dbReference type="PANTHER" id="PTHR24220">
    <property type="entry name" value="IMPORT ATP-BINDING PROTEIN"/>
    <property type="match status" value="1"/>
</dbReference>
<protein>
    <recommendedName>
        <fullName evidence="1">ABC transporter domain-containing protein</fullName>
    </recommendedName>
</protein>
<evidence type="ECO:0000259" key="1">
    <source>
        <dbReference type="Pfam" id="PF00005"/>
    </source>
</evidence>
<dbReference type="InterPro" id="IPR003439">
    <property type="entry name" value="ABC_transporter-like_ATP-bd"/>
</dbReference>
<dbReference type="Proteomes" id="UP001500466">
    <property type="component" value="Unassembled WGS sequence"/>
</dbReference>
<keyword evidence="3" id="KW-1185">Reference proteome</keyword>
<reference evidence="3" key="1">
    <citation type="journal article" date="2019" name="Int. J. Syst. Evol. Microbiol.">
        <title>The Global Catalogue of Microorganisms (GCM) 10K type strain sequencing project: providing services to taxonomists for standard genome sequencing and annotation.</title>
        <authorList>
            <consortium name="The Broad Institute Genomics Platform"/>
            <consortium name="The Broad Institute Genome Sequencing Center for Infectious Disease"/>
            <person name="Wu L."/>
            <person name="Ma J."/>
        </authorList>
    </citation>
    <scope>NUCLEOTIDE SEQUENCE [LARGE SCALE GENOMIC DNA]</scope>
    <source>
        <strain evidence="3">JCM 17986</strain>
    </source>
</reference>